<dbReference type="EMBL" id="BMBA01000011">
    <property type="protein sequence ID" value="GFZ34384.1"/>
    <property type="molecule type" value="Genomic_DNA"/>
</dbReference>
<dbReference type="Proteomes" id="UP000663802">
    <property type="component" value="Unassembled WGS sequence"/>
</dbReference>
<dbReference type="Pfam" id="PF12704">
    <property type="entry name" value="MacB_PCD"/>
    <property type="match status" value="1"/>
</dbReference>
<evidence type="ECO:0000313" key="11">
    <source>
        <dbReference type="Proteomes" id="UP000663802"/>
    </source>
</evidence>
<comment type="similarity">
    <text evidence="6">Belongs to the ABC-4 integral membrane protein family.</text>
</comment>
<evidence type="ECO:0000256" key="6">
    <source>
        <dbReference type="ARBA" id="ARBA00038076"/>
    </source>
</evidence>
<keyword evidence="3 7" id="KW-0812">Transmembrane</keyword>
<feature type="domain" description="MacB-like periplasmic core" evidence="9">
    <location>
        <begin position="21"/>
        <end position="280"/>
    </location>
</feature>
<feature type="transmembrane region" description="Helical" evidence="7">
    <location>
        <begin position="353"/>
        <end position="378"/>
    </location>
</feature>
<comment type="caution">
    <text evidence="10">The sequence shown here is derived from an EMBL/GenBank/DDBJ whole genome shotgun (WGS) entry which is preliminary data.</text>
</comment>
<evidence type="ECO:0000256" key="3">
    <source>
        <dbReference type="ARBA" id="ARBA00022692"/>
    </source>
</evidence>
<dbReference type="PANTHER" id="PTHR30572">
    <property type="entry name" value="MEMBRANE COMPONENT OF TRANSPORTER-RELATED"/>
    <property type="match status" value="1"/>
</dbReference>
<evidence type="ECO:0000313" key="10">
    <source>
        <dbReference type="EMBL" id="GFZ34384.1"/>
    </source>
</evidence>
<keyword evidence="4 7" id="KW-1133">Transmembrane helix</keyword>
<feature type="domain" description="ABC3 transporter permease C-terminal" evidence="8">
    <location>
        <begin position="310"/>
        <end position="434"/>
    </location>
</feature>
<feature type="transmembrane region" description="Helical" evidence="7">
    <location>
        <begin position="306"/>
        <end position="332"/>
    </location>
</feature>
<keyword evidence="2" id="KW-1003">Cell membrane</keyword>
<keyword evidence="11" id="KW-1185">Reference proteome</keyword>
<name>A0ABQ1EHS7_9CLOT</name>
<sequence length="440" mass="47809">MRFRDNIGMALQDLKRRKGRTFLTSLGIAIGTMLVLIMVGLGFTLKNFIVDAMNGELSSKVITVSSIKKDAEELDNVADYEEWNEKNFKKIDSSMLDKFGAISGAKELKASMSTMVEKLKINDSTKEGSFSIQGFDLNHSIFFQDEIENKKKAEKDENLKTIVSGSMLNKDSKAEAIISEDMLSTLGYSKAEDAVGKNISIIVDKAKGISIKPVEKNLKVVGVVNKKLLPGNSIITSSKDAAEIIGLTELVENYEKEKGFSSVQISADDINNVEKVKNAVLAEGYQAVSNQDMIKEITKAFDNISLALSVLGIIVLFVAALGIVNTMVMAIYERTRSIGVMKSVGANNLSIRNIFLVQSGTIGFLGGVTGIVLSLGIFKVIEFGLEAYLKSKDISMSLNFNIPLWLIGTTLGFSIVIAVLAGLYPAMRASRLDPIDALKG</sequence>
<evidence type="ECO:0000256" key="5">
    <source>
        <dbReference type="ARBA" id="ARBA00023136"/>
    </source>
</evidence>
<evidence type="ECO:0000256" key="1">
    <source>
        <dbReference type="ARBA" id="ARBA00004651"/>
    </source>
</evidence>
<reference evidence="10 11" key="1">
    <citation type="journal article" date="2021" name="Int. J. Syst. Evol. Microbiol.">
        <title>Clostridium zeae sp. nov., isolated from corn silage.</title>
        <authorList>
            <person name="Kobayashi H."/>
            <person name="Tanizawa Y."/>
            <person name="Yagura M."/>
            <person name="Sakamoto M."/>
            <person name="Ohkuma M."/>
            <person name="Tohno M."/>
        </authorList>
    </citation>
    <scope>NUCLEOTIDE SEQUENCE [LARGE SCALE GENOMIC DNA]</scope>
    <source>
        <strain evidence="10 11">CSC2</strain>
    </source>
</reference>
<evidence type="ECO:0000256" key="7">
    <source>
        <dbReference type="SAM" id="Phobius"/>
    </source>
</evidence>
<dbReference type="InterPro" id="IPR050250">
    <property type="entry name" value="Macrolide_Exporter_MacB"/>
</dbReference>
<evidence type="ECO:0000256" key="2">
    <source>
        <dbReference type="ARBA" id="ARBA00022475"/>
    </source>
</evidence>
<dbReference type="InterPro" id="IPR003838">
    <property type="entry name" value="ABC3_permease_C"/>
</dbReference>
<accession>A0ABQ1EHS7</accession>
<dbReference type="Pfam" id="PF02687">
    <property type="entry name" value="FtsX"/>
    <property type="match status" value="1"/>
</dbReference>
<evidence type="ECO:0000259" key="9">
    <source>
        <dbReference type="Pfam" id="PF12704"/>
    </source>
</evidence>
<feature type="transmembrane region" description="Helical" evidence="7">
    <location>
        <begin position="402"/>
        <end position="424"/>
    </location>
</feature>
<keyword evidence="5 7" id="KW-0472">Membrane</keyword>
<evidence type="ECO:0000256" key="4">
    <source>
        <dbReference type="ARBA" id="ARBA00022989"/>
    </source>
</evidence>
<evidence type="ECO:0000259" key="8">
    <source>
        <dbReference type="Pfam" id="PF02687"/>
    </source>
</evidence>
<dbReference type="RefSeq" id="WP_206872874.1">
    <property type="nucleotide sequence ID" value="NZ_BMBA01000011.1"/>
</dbReference>
<protein>
    <submittedName>
        <fullName evidence="10">Permease</fullName>
    </submittedName>
</protein>
<proteinExistence type="inferred from homology"/>
<dbReference type="PANTHER" id="PTHR30572:SF4">
    <property type="entry name" value="ABC TRANSPORTER PERMEASE YTRF"/>
    <property type="match status" value="1"/>
</dbReference>
<gene>
    <name evidence="10" type="ORF">CSC2_49100</name>
</gene>
<comment type="subcellular location">
    <subcellularLocation>
        <location evidence="1">Cell membrane</location>
        <topology evidence="1">Multi-pass membrane protein</topology>
    </subcellularLocation>
</comment>
<organism evidence="10 11">
    <name type="scientific">Clostridium zeae</name>
    <dbReference type="NCBI Taxonomy" id="2759022"/>
    <lineage>
        <taxon>Bacteria</taxon>
        <taxon>Bacillati</taxon>
        <taxon>Bacillota</taxon>
        <taxon>Clostridia</taxon>
        <taxon>Eubacteriales</taxon>
        <taxon>Clostridiaceae</taxon>
        <taxon>Clostridium</taxon>
    </lineage>
</organism>
<dbReference type="InterPro" id="IPR025857">
    <property type="entry name" value="MacB_PCD"/>
</dbReference>
<feature type="transmembrane region" description="Helical" evidence="7">
    <location>
        <begin position="21"/>
        <end position="43"/>
    </location>
</feature>